<feature type="compositionally biased region" description="Acidic residues" evidence="2">
    <location>
        <begin position="365"/>
        <end position="374"/>
    </location>
</feature>
<keyword evidence="7" id="KW-1185">Reference proteome</keyword>
<feature type="compositionally biased region" description="Basic and acidic residues" evidence="2">
    <location>
        <begin position="340"/>
        <end position="350"/>
    </location>
</feature>
<sequence>MWYLLDIDISNMLKKIVKGVLLLGSAGIGISYSLSVLASLLYGWPKRKNRIWRSLHPQKVYTFNYALLQLIYIKMKYLLPYVQWKLFYDKAGHNVVRKNLVYGRNDRTLDLYIPPGVDVTIPRPVVIFVYGGSWSSGDKTMYGPLCYELALKLQSFVCCPNYSTHPSGFVDDMIQDIVDSISWVYNSVDLYGGDKDKIMLIGHSAGAHLSAMAVLELLHEQLILGEAGPSQYNFQSSIHFEESHFDASLGRRSRTDTLDESSGSSGSFTVLNENTEKMATQTSVTSASTFEDLSGTDGNVASLNSQEKESEKMEESSWTEVGSGDMKESIEVPSDQSEVLYKKEEKSDNKTRHHSGGGGNKDIGESDEDEDDDDSIVTVKHKDVDSQPSLLELGKSVKAVIGLAGVYHIRDHLAHEAKRGVDDISYMERAMYGQECFERFSPTHVVKTLPVGISLPHMELLHGSEDYTVPVSSTIKFAEALQERCRNVGIRIIQECDHYELCLDLTDPGRKFYEPVMEVILQVASRTLR</sequence>
<keyword evidence="3" id="KW-1133">Transmembrane helix</keyword>
<feature type="domain" description="Peptidase S9 prolyl oligopeptidase catalytic" evidence="4">
    <location>
        <begin position="398"/>
        <end position="498"/>
    </location>
</feature>
<evidence type="ECO:0000256" key="1">
    <source>
        <dbReference type="ARBA" id="ARBA00022801"/>
    </source>
</evidence>
<dbReference type="InterPro" id="IPR049492">
    <property type="entry name" value="BD-FAE-like_dom"/>
</dbReference>
<keyword evidence="3" id="KW-0812">Transmembrane</keyword>
<evidence type="ECO:0000259" key="5">
    <source>
        <dbReference type="Pfam" id="PF20434"/>
    </source>
</evidence>
<accession>A0ABQ9FRL7</accession>
<dbReference type="InterPro" id="IPR029058">
    <property type="entry name" value="AB_hydrolase_fold"/>
</dbReference>
<keyword evidence="1" id="KW-0378">Hydrolase</keyword>
<feature type="domain" description="BD-FAE-like" evidence="5">
    <location>
        <begin position="109"/>
        <end position="217"/>
    </location>
</feature>
<evidence type="ECO:0000313" key="7">
    <source>
        <dbReference type="Proteomes" id="UP001217089"/>
    </source>
</evidence>
<dbReference type="InterPro" id="IPR050300">
    <property type="entry name" value="GDXG_lipolytic_enzyme"/>
</dbReference>
<evidence type="ECO:0000313" key="6">
    <source>
        <dbReference type="EMBL" id="KAJ8319322.1"/>
    </source>
</evidence>
<dbReference type="Gene3D" id="3.40.50.1820">
    <property type="entry name" value="alpha/beta hydrolase"/>
    <property type="match status" value="2"/>
</dbReference>
<feature type="transmembrane region" description="Helical" evidence="3">
    <location>
        <begin position="20"/>
        <end position="44"/>
    </location>
</feature>
<dbReference type="SUPFAM" id="SSF53474">
    <property type="entry name" value="alpha/beta-Hydrolases"/>
    <property type="match status" value="2"/>
</dbReference>
<dbReference type="InterPro" id="IPR001375">
    <property type="entry name" value="Peptidase_S9_cat"/>
</dbReference>
<dbReference type="Pfam" id="PF20434">
    <property type="entry name" value="BD-FAE"/>
    <property type="match status" value="1"/>
</dbReference>
<comment type="caution">
    <text evidence="6">The sequence shown here is derived from an EMBL/GenBank/DDBJ whole genome shotgun (WGS) entry which is preliminary data.</text>
</comment>
<proteinExistence type="predicted"/>
<feature type="compositionally biased region" description="Polar residues" evidence="2">
    <location>
        <begin position="260"/>
        <end position="304"/>
    </location>
</feature>
<evidence type="ECO:0000256" key="3">
    <source>
        <dbReference type="SAM" id="Phobius"/>
    </source>
</evidence>
<evidence type="ECO:0000259" key="4">
    <source>
        <dbReference type="Pfam" id="PF00326"/>
    </source>
</evidence>
<keyword evidence="3" id="KW-0472">Membrane</keyword>
<dbReference type="PANTHER" id="PTHR48081:SF33">
    <property type="entry name" value="KYNURENINE FORMAMIDASE"/>
    <property type="match status" value="1"/>
</dbReference>
<dbReference type="Proteomes" id="UP001217089">
    <property type="component" value="Unassembled WGS sequence"/>
</dbReference>
<feature type="region of interest" description="Disordered" evidence="2">
    <location>
        <begin position="251"/>
        <end position="374"/>
    </location>
</feature>
<dbReference type="Pfam" id="PF00326">
    <property type="entry name" value="Peptidase_S9"/>
    <property type="match status" value="1"/>
</dbReference>
<dbReference type="EMBL" id="JARBDR010000214">
    <property type="protein sequence ID" value="KAJ8319322.1"/>
    <property type="molecule type" value="Genomic_DNA"/>
</dbReference>
<organism evidence="6 7">
    <name type="scientific">Tegillarca granosa</name>
    <name type="common">Malaysian cockle</name>
    <name type="synonym">Anadara granosa</name>
    <dbReference type="NCBI Taxonomy" id="220873"/>
    <lineage>
        <taxon>Eukaryota</taxon>
        <taxon>Metazoa</taxon>
        <taxon>Spiralia</taxon>
        <taxon>Lophotrochozoa</taxon>
        <taxon>Mollusca</taxon>
        <taxon>Bivalvia</taxon>
        <taxon>Autobranchia</taxon>
        <taxon>Pteriomorphia</taxon>
        <taxon>Arcoida</taxon>
        <taxon>Arcoidea</taxon>
        <taxon>Arcidae</taxon>
        <taxon>Tegillarca</taxon>
    </lineage>
</organism>
<gene>
    <name evidence="6" type="ORF">KUTeg_004413</name>
</gene>
<reference evidence="6 7" key="1">
    <citation type="submission" date="2022-12" db="EMBL/GenBank/DDBJ databases">
        <title>Chromosome-level genome of Tegillarca granosa.</title>
        <authorList>
            <person name="Kim J."/>
        </authorList>
    </citation>
    <scope>NUCLEOTIDE SEQUENCE [LARGE SCALE GENOMIC DNA]</scope>
    <source>
        <strain evidence="6">Teg-2019</strain>
        <tissue evidence="6">Adductor muscle</tissue>
    </source>
</reference>
<evidence type="ECO:0000256" key="2">
    <source>
        <dbReference type="SAM" id="MobiDB-lite"/>
    </source>
</evidence>
<name>A0ABQ9FRL7_TEGGR</name>
<feature type="compositionally biased region" description="Basic and acidic residues" evidence="2">
    <location>
        <begin position="306"/>
        <end position="315"/>
    </location>
</feature>
<dbReference type="PANTHER" id="PTHR48081">
    <property type="entry name" value="AB HYDROLASE SUPERFAMILY PROTEIN C4A8.06C"/>
    <property type="match status" value="1"/>
</dbReference>
<protein>
    <submittedName>
        <fullName evidence="6">Uncharacterized protein</fullName>
    </submittedName>
</protein>